<dbReference type="InterPro" id="IPR005598">
    <property type="entry name" value="ATP_synth_I"/>
</dbReference>
<evidence type="ECO:0000256" key="2">
    <source>
        <dbReference type="ARBA" id="ARBA00022475"/>
    </source>
</evidence>
<evidence type="ECO:0000256" key="4">
    <source>
        <dbReference type="ARBA" id="ARBA00022989"/>
    </source>
</evidence>
<evidence type="ECO:0000256" key="1">
    <source>
        <dbReference type="ARBA" id="ARBA00004651"/>
    </source>
</evidence>
<dbReference type="Pfam" id="PF03899">
    <property type="entry name" value="ATP-synt_I"/>
    <property type="match status" value="1"/>
</dbReference>
<organism evidence="7 8">
    <name type="scientific">Verminephrobacter aporrectodeae subsp. tuberculatae</name>
    <dbReference type="NCBI Taxonomy" id="1110392"/>
    <lineage>
        <taxon>Bacteria</taxon>
        <taxon>Pseudomonadati</taxon>
        <taxon>Pseudomonadota</taxon>
        <taxon>Betaproteobacteria</taxon>
        <taxon>Burkholderiales</taxon>
        <taxon>Comamonadaceae</taxon>
        <taxon>Verminephrobacter</taxon>
    </lineage>
</organism>
<dbReference type="EMBL" id="QZCW01000002">
    <property type="protein sequence ID" value="MCW5322061.1"/>
    <property type="molecule type" value="Genomic_DNA"/>
</dbReference>
<evidence type="ECO:0000256" key="3">
    <source>
        <dbReference type="ARBA" id="ARBA00022692"/>
    </source>
</evidence>
<feature type="transmembrane region" description="Helical" evidence="6">
    <location>
        <begin position="61"/>
        <end position="82"/>
    </location>
</feature>
<reference evidence="8" key="1">
    <citation type="submission" date="2023-07" db="EMBL/GenBank/DDBJ databases">
        <title>Verminephrobacter genomes.</title>
        <authorList>
            <person name="Lund M.B."/>
        </authorList>
    </citation>
    <scope>NUCLEOTIDE SEQUENCE [LARGE SCALE GENOMIC DNA]</scope>
    <source>
        <strain evidence="8">AtM5-05</strain>
    </source>
</reference>
<protein>
    <submittedName>
        <fullName evidence="7">ATP synthase subunit I</fullName>
    </submittedName>
</protein>
<keyword evidence="5 6" id="KW-0472">Membrane</keyword>
<gene>
    <name evidence="7" type="ORF">D5039_13150</name>
</gene>
<dbReference type="RefSeq" id="WP_010099721.1">
    <property type="nucleotide sequence ID" value="NZ_QZCV01000002.1"/>
</dbReference>
<keyword evidence="2" id="KW-1003">Cell membrane</keyword>
<accession>A0ABT3KUZ9</accession>
<evidence type="ECO:0000256" key="6">
    <source>
        <dbReference type="SAM" id="Phobius"/>
    </source>
</evidence>
<comment type="caution">
    <text evidence="7">The sequence shown here is derived from an EMBL/GenBank/DDBJ whole genome shotgun (WGS) entry which is preliminary data.</text>
</comment>
<feature type="transmembrane region" description="Helical" evidence="6">
    <location>
        <begin position="94"/>
        <end position="117"/>
    </location>
</feature>
<feature type="transmembrane region" description="Helical" evidence="6">
    <location>
        <begin position="34"/>
        <end position="55"/>
    </location>
</feature>
<evidence type="ECO:0000313" key="7">
    <source>
        <dbReference type="EMBL" id="MCW5322061.1"/>
    </source>
</evidence>
<feature type="transmembrane region" description="Helical" evidence="6">
    <location>
        <begin position="123"/>
        <end position="146"/>
    </location>
</feature>
<comment type="subcellular location">
    <subcellularLocation>
        <location evidence="1">Cell membrane</location>
        <topology evidence="1">Multi-pass membrane protein</topology>
    </subcellularLocation>
</comment>
<evidence type="ECO:0000313" key="8">
    <source>
        <dbReference type="Proteomes" id="UP001208935"/>
    </source>
</evidence>
<proteinExistence type="predicted"/>
<keyword evidence="8" id="KW-1185">Reference proteome</keyword>
<evidence type="ECO:0000256" key="5">
    <source>
        <dbReference type="ARBA" id="ARBA00023136"/>
    </source>
</evidence>
<name>A0ABT3KUZ9_9BURK</name>
<dbReference type="Proteomes" id="UP001208935">
    <property type="component" value="Unassembled WGS sequence"/>
</dbReference>
<keyword evidence="4 6" id="KW-1133">Transmembrane helix</keyword>
<keyword evidence="3 6" id="KW-0812">Transmembrane</keyword>
<sequence length="154" mass="16276">MKTFAPETEEESGCKALNAQEAGQWRKRNPPVSVWQIVAGQAVAALLVALAAWVLTGNAALGWSAAYGAFAVVAPAALLAYAMARHKASVHPRAAWAGFFGGEIAKIAFTVALLAAAPRLVAGLHWVALLVGMLVAMKTYWVALWVRPGVRKTV</sequence>